<dbReference type="AlphaFoldDB" id="A0A561WLC5"/>
<proteinExistence type="predicted"/>
<keyword evidence="1" id="KW-0732">Signal</keyword>
<keyword evidence="3" id="KW-1185">Reference proteome</keyword>
<evidence type="ECO:0000256" key="1">
    <source>
        <dbReference type="SAM" id="SignalP"/>
    </source>
</evidence>
<evidence type="ECO:0008006" key="4">
    <source>
        <dbReference type="Google" id="ProtNLM"/>
    </source>
</evidence>
<sequence>MNKTMRMLMVAGVVVGAGLAGTAGAASAEAAVNPAAITDYPAMEFFDWYPTERSCSEEAELGIDKRYWSDYRCDRGTGLHTGDWALYVTF</sequence>
<dbReference type="EMBL" id="VIWY01000002">
    <property type="protein sequence ID" value="TWG24666.1"/>
    <property type="molecule type" value="Genomic_DNA"/>
</dbReference>
<evidence type="ECO:0000313" key="3">
    <source>
        <dbReference type="Proteomes" id="UP000320239"/>
    </source>
</evidence>
<feature type="signal peptide" evidence="1">
    <location>
        <begin position="1"/>
        <end position="25"/>
    </location>
</feature>
<gene>
    <name evidence="2" type="ORF">FHX34_1021226</name>
</gene>
<protein>
    <recommendedName>
        <fullName evidence="4">Secreted protein</fullName>
    </recommendedName>
</protein>
<feature type="chain" id="PRO_5022079076" description="Secreted protein" evidence="1">
    <location>
        <begin position="26"/>
        <end position="90"/>
    </location>
</feature>
<evidence type="ECO:0000313" key="2">
    <source>
        <dbReference type="EMBL" id="TWG24666.1"/>
    </source>
</evidence>
<dbReference type="RefSeq" id="WP_145830859.1">
    <property type="nucleotide sequence ID" value="NZ_BOMX01000111.1"/>
</dbReference>
<accession>A0A561WLC5</accession>
<name>A0A561WLC5_ACTTI</name>
<reference evidence="2 3" key="1">
    <citation type="submission" date="2019-06" db="EMBL/GenBank/DDBJ databases">
        <title>Sequencing the genomes of 1000 actinobacteria strains.</title>
        <authorList>
            <person name="Klenk H.-P."/>
        </authorList>
    </citation>
    <scope>NUCLEOTIDE SEQUENCE [LARGE SCALE GENOMIC DNA]</scope>
    <source>
        <strain evidence="2 3">DSM 43866</strain>
    </source>
</reference>
<comment type="caution">
    <text evidence="2">The sequence shown here is derived from an EMBL/GenBank/DDBJ whole genome shotgun (WGS) entry which is preliminary data.</text>
</comment>
<dbReference type="Proteomes" id="UP000320239">
    <property type="component" value="Unassembled WGS sequence"/>
</dbReference>
<organism evidence="2 3">
    <name type="scientific">Actinoplanes teichomyceticus</name>
    <dbReference type="NCBI Taxonomy" id="1867"/>
    <lineage>
        <taxon>Bacteria</taxon>
        <taxon>Bacillati</taxon>
        <taxon>Actinomycetota</taxon>
        <taxon>Actinomycetes</taxon>
        <taxon>Micromonosporales</taxon>
        <taxon>Micromonosporaceae</taxon>
        <taxon>Actinoplanes</taxon>
    </lineage>
</organism>
<dbReference type="OrthoDB" id="4269734at2"/>